<dbReference type="InterPro" id="IPR003959">
    <property type="entry name" value="ATPase_AAA_core"/>
</dbReference>
<dbReference type="InterPro" id="IPR037219">
    <property type="entry name" value="Peptidase_M41-like"/>
</dbReference>
<dbReference type="CDD" id="cd19481">
    <property type="entry name" value="RecA-like_protease"/>
    <property type="match status" value="1"/>
</dbReference>
<dbReference type="Gene3D" id="3.40.50.300">
    <property type="entry name" value="P-loop containing nucleotide triphosphate hydrolases"/>
    <property type="match status" value="1"/>
</dbReference>
<dbReference type="Gene3D" id="1.20.58.760">
    <property type="entry name" value="Peptidase M41"/>
    <property type="match status" value="1"/>
</dbReference>
<feature type="domain" description="AAA+ ATPase" evidence="3">
    <location>
        <begin position="317"/>
        <end position="457"/>
    </location>
</feature>
<dbReference type="SUPFAM" id="SSF52540">
    <property type="entry name" value="P-loop containing nucleoside triphosphate hydrolases"/>
    <property type="match status" value="1"/>
</dbReference>
<sequence>MTETPASTSNWRAFAAEIRQSLLAKPTDTSAAGFYELGETLDRRASDETSTSSRDRGKAPQAPASLTHRQNLLILALAATLGSRATLEAALTKNALIVLGNVDAAFTHEITMLLKAALPAGLTLCDDPMGRYRPGAVILVNGAHHVRGESKLLDLLAKDLAAALAYAAPVILLLPPAIAPEEIIGAAPATVLTMRGFDREIVAALLAGAYPGTDAAAVRELLPSDMELAQLPMLQLMLALRCDSAEAAAAHLREPLAAAGPAAEGKIPGKPSSSVSTGDCGIRLADLAGLGEAQRIATGIVTDLRAWQANELPWRDVHRGLLIAGQPGCGKTELARAMAREPGIHLEAGSYGAWQANGHLGDMLRAMRESFERAVAQAPAILFIDEIDAFGSRTSRRSSSNQAYEEKVIAGLLEELDGVEGREGVVVIGACNNPDRIDPAIRRAGRFDDLVYIPLPDVAALATILRQHLATDLPDADLAMLAELALGRTGADCAAAVRNARASARREARLLTEADLRRALAPDVTDMPQAMRRRAAIHEAGHAVVMTALDLAVVKALRIGREGAETLARWHRTDLTEAEIHRHCIGHLSGRAAERLVLGDISGGAGGEPRSDLAKATQLLIAGELAFGLGDHGHLSVDDMPERRMILDLPAHVRARLQRKLDHALDEATAILREHRALLERLARDLEARGVIGEVELAERLAGVSQDHSRHSLVITREASRSAERKLRSNDRLDG</sequence>
<feature type="region of interest" description="Disordered" evidence="2">
    <location>
        <begin position="42"/>
        <end position="63"/>
    </location>
</feature>
<evidence type="ECO:0000259" key="3">
    <source>
        <dbReference type="SMART" id="SM00382"/>
    </source>
</evidence>
<evidence type="ECO:0000256" key="1">
    <source>
        <dbReference type="SAM" id="Coils"/>
    </source>
</evidence>
<dbReference type="InterPro" id="IPR000642">
    <property type="entry name" value="Peptidase_M41"/>
</dbReference>
<dbReference type="PANTHER" id="PTHR23076">
    <property type="entry name" value="METALLOPROTEASE M41 FTSH"/>
    <property type="match status" value="1"/>
</dbReference>
<keyword evidence="1" id="KW-0175">Coiled coil</keyword>
<dbReference type="PANTHER" id="PTHR23076:SF97">
    <property type="entry name" value="ATP-DEPENDENT ZINC METALLOPROTEASE YME1L1"/>
    <property type="match status" value="1"/>
</dbReference>
<accession>A0ABT1MUA3</accession>
<protein>
    <submittedName>
        <fullName evidence="4">AAA family ATPase</fullName>
    </submittedName>
</protein>
<dbReference type="SUPFAM" id="SSF140990">
    <property type="entry name" value="FtsH protease domain-like"/>
    <property type="match status" value="1"/>
</dbReference>
<evidence type="ECO:0000313" key="4">
    <source>
        <dbReference type="EMBL" id="MCQ0971786.1"/>
    </source>
</evidence>
<dbReference type="InterPro" id="IPR003593">
    <property type="entry name" value="AAA+_ATPase"/>
</dbReference>
<organism evidence="4 5">
    <name type="scientific">Paracoccus albicereus</name>
    <dbReference type="NCBI Taxonomy" id="2922394"/>
    <lineage>
        <taxon>Bacteria</taxon>
        <taxon>Pseudomonadati</taxon>
        <taxon>Pseudomonadota</taxon>
        <taxon>Alphaproteobacteria</taxon>
        <taxon>Rhodobacterales</taxon>
        <taxon>Paracoccaceae</taxon>
        <taxon>Paracoccus</taxon>
    </lineage>
</organism>
<dbReference type="InterPro" id="IPR027417">
    <property type="entry name" value="P-loop_NTPase"/>
</dbReference>
<dbReference type="Pfam" id="PF00004">
    <property type="entry name" value="AAA"/>
    <property type="match status" value="1"/>
</dbReference>
<proteinExistence type="predicted"/>
<keyword evidence="5" id="KW-1185">Reference proteome</keyword>
<feature type="coiled-coil region" evidence="1">
    <location>
        <begin position="654"/>
        <end position="685"/>
    </location>
</feature>
<dbReference type="Proteomes" id="UP001203945">
    <property type="component" value="Unassembled WGS sequence"/>
</dbReference>
<dbReference type="SMART" id="SM00382">
    <property type="entry name" value="AAA"/>
    <property type="match status" value="1"/>
</dbReference>
<dbReference type="Gene3D" id="1.10.8.60">
    <property type="match status" value="1"/>
</dbReference>
<comment type="caution">
    <text evidence="4">The sequence shown here is derived from an EMBL/GenBank/DDBJ whole genome shotgun (WGS) entry which is preliminary data.</text>
</comment>
<name>A0ABT1MUA3_9RHOB</name>
<dbReference type="Pfam" id="PF01434">
    <property type="entry name" value="Peptidase_M41"/>
    <property type="match status" value="1"/>
</dbReference>
<reference evidence="4 5" key="1">
    <citation type="submission" date="2022-03" db="EMBL/GenBank/DDBJ databases">
        <authorList>
            <person name="He Y."/>
        </authorList>
    </citation>
    <scope>NUCLEOTIDE SEQUENCE [LARGE SCALE GENOMIC DNA]</scope>
    <source>
        <strain evidence="4 5">TK19116</strain>
    </source>
</reference>
<gene>
    <name evidence="4" type="ORF">MLD63_15290</name>
</gene>
<evidence type="ECO:0000256" key="2">
    <source>
        <dbReference type="SAM" id="MobiDB-lite"/>
    </source>
</evidence>
<dbReference type="EMBL" id="JAKZEU010000006">
    <property type="protein sequence ID" value="MCQ0971786.1"/>
    <property type="molecule type" value="Genomic_DNA"/>
</dbReference>
<evidence type="ECO:0000313" key="5">
    <source>
        <dbReference type="Proteomes" id="UP001203945"/>
    </source>
</evidence>
<dbReference type="RefSeq" id="WP_255330796.1">
    <property type="nucleotide sequence ID" value="NZ_JAKZEU010000006.1"/>
</dbReference>
<feature type="compositionally biased region" description="Basic and acidic residues" evidence="2">
    <location>
        <begin position="42"/>
        <end position="58"/>
    </location>
</feature>